<keyword evidence="11" id="KW-1185">Reference proteome</keyword>
<dbReference type="EMBL" id="JBHRZT010000072">
    <property type="protein sequence ID" value="MFC3885584.1"/>
    <property type="molecule type" value="Genomic_DNA"/>
</dbReference>
<keyword evidence="9" id="KW-0317">Glutathione biosynthesis</keyword>
<evidence type="ECO:0000256" key="9">
    <source>
        <dbReference type="RuleBase" id="RU368036"/>
    </source>
</evidence>
<comment type="pathway">
    <text evidence="9">Sulfur metabolism; glutathione metabolism.</text>
</comment>
<dbReference type="InterPro" id="IPR051792">
    <property type="entry name" value="GGT_bact"/>
</dbReference>
<evidence type="ECO:0000256" key="6">
    <source>
        <dbReference type="ARBA" id="ARBA00023145"/>
    </source>
</evidence>
<keyword evidence="6 9" id="KW-0865">Zymogen</keyword>
<dbReference type="NCBIfam" id="TIGR00066">
    <property type="entry name" value="g_glut_trans"/>
    <property type="match status" value="1"/>
</dbReference>
<keyword evidence="5 9" id="KW-0378">Hydrolase</keyword>
<gene>
    <name evidence="10" type="primary">ggt</name>
    <name evidence="10" type="ORF">ACFOU2_19770</name>
</gene>
<reference evidence="11" key="1">
    <citation type="journal article" date="2019" name="Int. J. Syst. Evol. Microbiol.">
        <title>The Global Catalogue of Microorganisms (GCM) 10K type strain sequencing project: providing services to taxonomists for standard genome sequencing and annotation.</title>
        <authorList>
            <consortium name="The Broad Institute Genomics Platform"/>
            <consortium name="The Broad Institute Genome Sequencing Center for Infectious Disease"/>
            <person name="Wu L."/>
            <person name="Ma J."/>
        </authorList>
    </citation>
    <scope>NUCLEOTIDE SEQUENCE [LARGE SCALE GENOMIC DNA]</scope>
    <source>
        <strain evidence="11">CCUG 61889</strain>
    </source>
</reference>
<evidence type="ECO:0000256" key="3">
    <source>
        <dbReference type="ARBA" id="ARBA00009381"/>
    </source>
</evidence>
<dbReference type="Gene3D" id="1.10.246.130">
    <property type="match status" value="1"/>
</dbReference>
<dbReference type="PANTHER" id="PTHR43199">
    <property type="entry name" value="GLUTATHIONE HYDROLASE"/>
    <property type="match status" value="1"/>
</dbReference>
<evidence type="ECO:0000256" key="8">
    <source>
        <dbReference type="ARBA" id="ARBA00047417"/>
    </source>
</evidence>
<evidence type="ECO:0000256" key="7">
    <source>
        <dbReference type="ARBA" id="ARBA00023315"/>
    </source>
</evidence>
<comment type="catalytic activity">
    <reaction evidence="2 9">
        <text>glutathione + H2O = L-cysteinylglycine + L-glutamate</text>
        <dbReference type="Rhea" id="RHEA:28807"/>
        <dbReference type="ChEBI" id="CHEBI:15377"/>
        <dbReference type="ChEBI" id="CHEBI:29985"/>
        <dbReference type="ChEBI" id="CHEBI:57925"/>
        <dbReference type="ChEBI" id="CHEBI:61694"/>
        <dbReference type="EC" id="3.4.19.13"/>
    </reaction>
</comment>
<name>A0ABV8B8R3_9BACI</name>
<dbReference type="Pfam" id="PF01019">
    <property type="entry name" value="G_glu_transpept"/>
    <property type="match status" value="1"/>
</dbReference>
<dbReference type="InterPro" id="IPR029055">
    <property type="entry name" value="Ntn_hydrolases_N"/>
</dbReference>
<comment type="PTM">
    <text evidence="9">Cleaved by autocatalysis into a large and a small subunit.</text>
</comment>
<dbReference type="PANTHER" id="PTHR43199:SF1">
    <property type="entry name" value="GLUTATHIONE HYDROLASE PROENZYME"/>
    <property type="match status" value="1"/>
</dbReference>
<sequence length="562" mass="61992">MTKGKIFTRSNRSLYDRETAVGKTGMVVSAHPVATEAGEKILREGGNAIDAAIAVQFGLNVGEPMMTGIGGSGFFMVYHNESKTVKIFDGHSQAPEAAYPEMFLDAKGEIIPFRKRSTHGTAVGIPGILKAMDAALKEYGTKPLADLIEPAARAAEKGVEINWVFGDILKTFEYRLGDHARELFLPNGKPVTEGGFVRQKDLARTFRILQEQGVEAFYEGEIAEAIISTIKEHGGFMELDDLKNYQITIDEPVWGSYRGHKIASSNMPSAGGTTVMQILKILEGFDLSQYTPKSWGKYYLFVEAMRLAFSDKIAFAGDPRFDEIPTKGLLNEEYLKNRRGLINWENRNGAIDFGNPWIYDTAREKKVVRQPYEPERELSETTHFTVIDRWGNIVACTSTVEHPFGTGIMVKDHGFLLNNELTDFDVIPGGLNEVQPNKRPVSCKSPTIIFKDDEPVLTLGSPGGPTIVGSVFQTIVNVIDFGMDIKEAIEEPRIFCSTSPLIGWEAGMDMNSKGTLEAMGFEFGDQPFPIGNVQAIQIDREKKCLFGAADSSREGKASGLNE</sequence>
<comment type="catalytic activity">
    <reaction evidence="8 9">
        <text>an N-terminal (5-L-glutamyl)-[peptide] + an alpha-amino acid = 5-L-glutamyl amino acid + an N-terminal L-alpha-aminoacyl-[peptide]</text>
        <dbReference type="Rhea" id="RHEA:23904"/>
        <dbReference type="Rhea" id="RHEA-COMP:9780"/>
        <dbReference type="Rhea" id="RHEA-COMP:9795"/>
        <dbReference type="ChEBI" id="CHEBI:77644"/>
        <dbReference type="ChEBI" id="CHEBI:78597"/>
        <dbReference type="ChEBI" id="CHEBI:78599"/>
        <dbReference type="ChEBI" id="CHEBI:78608"/>
        <dbReference type="EC" id="2.3.2.2"/>
    </reaction>
</comment>
<dbReference type="InterPro" id="IPR000101">
    <property type="entry name" value="GGT_peptidase"/>
</dbReference>
<comment type="catalytic activity">
    <reaction evidence="1 9">
        <text>an S-substituted glutathione + H2O = an S-substituted L-cysteinylglycine + L-glutamate</text>
        <dbReference type="Rhea" id="RHEA:59468"/>
        <dbReference type="ChEBI" id="CHEBI:15377"/>
        <dbReference type="ChEBI" id="CHEBI:29985"/>
        <dbReference type="ChEBI" id="CHEBI:90779"/>
        <dbReference type="ChEBI" id="CHEBI:143103"/>
        <dbReference type="EC" id="3.4.19.13"/>
    </reaction>
</comment>
<dbReference type="PRINTS" id="PR01210">
    <property type="entry name" value="GGTRANSPTASE"/>
</dbReference>
<keyword evidence="4 9" id="KW-0808">Transferase</keyword>
<evidence type="ECO:0000256" key="2">
    <source>
        <dbReference type="ARBA" id="ARBA00001089"/>
    </source>
</evidence>
<organism evidence="10 11">
    <name type="scientific">Bacillus songklensis</name>
    <dbReference type="NCBI Taxonomy" id="1069116"/>
    <lineage>
        <taxon>Bacteria</taxon>
        <taxon>Bacillati</taxon>
        <taxon>Bacillota</taxon>
        <taxon>Bacilli</taxon>
        <taxon>Bacillales</taxon>
        <taxon>Bacillaceae</taxon>
        <taxon>Bacillus</taxon>
    </lineage>
</organism>
<dbReference type="RefSeq" id="WP_377917992.1">
    <property type="nucleotide sequence ID" value="NZ_JBHRZT010000072.1"/>
</dbReference>
<dbReference type="InterPro" id="IPR055262">
    <property type="entry name" value="GGT_CS"/>
</dbReference>
<comment type="caution">
    <text evidence="10">The sequence shown here is derived from an EMBL/GenBank/DDBJ whole genome shotgun (WGS) entry which is preliminary data.</text>
</comment>
<evidence type="ECO:0000256" key="4">
    <source>
        <dbReference type="ARBA" id="ARBA00022679"/>
    </source>
</evidence>
<dbReference type="PROSITE" id="PS00462">
    <property type="entry name" value="G_GLU_TRANSPEPTIDASE"/>
    <property type="match status" value="1"/>
</dbReference>
<accession>A0ABV8B8R3</accession>
<keyword evidence="7 9" id="KW-0012">Acyltransferase</keyword>
<dbReference type="GO" id="GO:0103068">
    <property type="term" value="F:leukotriene C4 gamma-glutamyl transferase activity"/>
    <property type="evidence" value="ECO:0007669"/>
    <property type="project" value="UniProtKB-EC"/>
</dbReference>
<dbReference type="EC" id="2.3.2.2" evidence="9"/>
<dbReference type="Gene3D" id="3.60.20.40">
    <property type="match status" value="1"/>
</dbReference>
<protein>
    <recommendedName>
        <fullName evidence="9">Glutathione hydrolase proenzyme</fullName>
        <ecNumber evidence="9">2.3.2.2</ecNumber>
        <ecNumber evidence="9">3.4.19.13</ecNumber>
    </recommendedName>
    <component>
        <recommendedName>
            <fullName evidence="9">Glutathione hydrolase large chain</fullName>
        </recommendedName>
    </component>
    <component>
        <recommendedName>
            <fullName evidence="9">Glutathione hydrolase small chain</fullName>
        </recommendedName>
    </component>
</protein>
<dbReference type="SUPFAM" id="SSF56235">
    <property type="entry name" value="N-terminal nucleophile aminohydrolases (Ntn hydrolases)"/>
    <property type="match status" value="1"/>
</dbReference>
<comment type="subunit">
    <text evidence="9">This enzyme consists of two polypeptide chains, which are synthesized in precursor form from a single polypeptide.</text>
</comment>
<evidence type="ECO:0000256" key="1">
    <source>
        <dbReference type="ARBA" id="ARBA00001049"/>
    </source>
</evidence>
<evidence type="ECO:0000313" key="11">
    <source>
        <dbReference type="Proteomes" id="UP001595752"/>
    </source>
</evidence>
<dbReference type="EC" id="3.4.19.13" evidence="9"/>
<proteinExistence type="inferred from homology"/>
<dbReference type="InterPro" id="IPR043137">
    <property type="entry name" value="GGT_ssub_C"/>
</dbReference>
<evidence type="ECO:0000313" key="10">
    <source>
        <dbReference type="EMBL" id="MFC3885584.1"/>
    </source>
</evidence>
<comment type="similarity">
    <text evidence="3 9">Belongs to the gamma-glutamyltransferase family.</text>
</comment>
<dbReference type="InterPro" id="IPR043138">
    <property type="entry name" value="GGT_lsub"/>
</dbReference>
<dbReference type="Proteomes" id="UP001595752">
    <property type="component" value="Unassembled WGS sequence"/>
</dbReference>
<evidence type="ECO:0000256" key="5">
    <source>
        <dbReference type="ARBA" id="ARBA00022801"/>
    </source>
</evidence>